<proteinExistence type="predicted"/>
<organism evidence="1">
    <name type="scientific">Rhizophora mucronata</name>
    <name type="common">Asiatic mangrove</name>
    <dbReference type="NCBI Taxonomy" id="61149"/>
    <lineage>
        <taxon>Eukaryota</taxon>
        <taxon>Viridiplantae</taxon>
        <taxon>Streptophyta</taxon>
        <taxon>Embryophyta</taxon>
        <taxon>Tracheophyta</taxon>
        <taxon>Spermatophyta</taxon>
        <taxon>Magnoliopsida</taxon>
        <taxon>eudicotyledons</taxon>
        <taxon>Gunneridae</taxon>
        <taxon>Pentapetalae</taxon>
        <taxon>rosids</taxon>
        <taxon>fabids</taxon>
        <taxon>Malpighiales</taxon>
        <taxon>Rhizophoraceae</taxon>
        <taxon>Rhizophora</taxon>
    </lineage>
</organism>
<sequence length="42" mass="4972">MPAVEPESEDTNFLSFSFFLYAEVWSDRERRNGGNQTRRGQF</sequence>
<dbReference type="AlphaFoldDB" id="A0A2P2IYK5"/>
<protein>
    <submittedName>
        <fullName evidence="1">Uncharacterized protein</fullName>
    </submittedName>
</protein>
<name>A0A2P2IYK5_RHIMU</name>
<reference evidence="1" key="1">
    <citation type="submission" date="2018-02" db="EMBL/GenBank/DDBJ databases">
        <title>Rhizophora mucronata_Transcriptome.</title>
        <authorList>
            <person name="Meera S.P."/>
            <person name="Sreeshan A."/>
            <person name="Augustine A."/>
        </authorList>
    </citation>
    <scope>NUCLEOTIDE SEQUENCE</scope>
    <source>
        <tissue evidence="1">Leaf</tissue>
    </source>
</reference>
<accession>A0A2P2IYK5</accession>
<dbReference type="EMBL" id="GGEC01005831">
    <property type="protein sequence ID" value="MBW86314.1"/>
    <property type="molecule type" value="Transcribed_RNA"/>
</dbReference>
<evidence type="ECO:0000313" key="1">
    <source>
        <dbReference type="EMBL" id="MBW86314.1"/>
    </source>
</evidence>